<sequence>MAVEQYCRILQVVGYQNSGKTTLMEKVIKECTSLGWDTATIKHHGHHTSLKKEIVLKDSERHEQAGASMTAVEGGGALQLHIKNQTWSLKKLILLYQHFSPDVILVEGFKKESYPKVVLIRGIEDVKLLEKLENIVCVITWKPVQLETRHYPIYNLDDSSDYLNYIIQKLSD</sequence>
<reference evidence="2 3" key="1">
    <citation type="submission" date="2017-04" db="EMBL/GenBank/DDBJ databases">
        <title>Bacillus krulwichiae AM31D Genome sequencing and assembly.</title>
        <authorList>
            <person name="Krulwich T.A."/>
            <person name="Anastor L."/>
            <person name="Ehrlich R."/>
            <person name="Ehrlich G.D."/>
            <person name="Janto B."/>
        </authorList>
    </citation>
    <scope>NUCLEOTIDE SEQUENCE [LARGE SCALE GENOMIC DNA]</scope>
    <source>
        <strain evidence="2 3">AM31D</strain>
    </source>
</reference>
<dbReference type="EMBL" id="CP020814">
    <property type="protein sequence ID" value="ARK29080.1"/>
    <property type="molecule type" value="Genomic_DNA"/>
</dbReference>
<evidence type="ECO:0000313" key="2">
    <source>
        <dbReference type="EMBL" id="ARK29080.1"/>
    </source>
</evidence>
<gene>
    <name evidence="2" type="primary">mobB</name>
    <name evidence="2" type="ORF">BkAM31D_04010</name>
</gene>
<evidence type="ECO:0000259" key="1">
    <source>
        <dbReference type="Pfam" id="PF03205"/>
    </source>
</evidence>
<feature type="domain" description="Molybdopterin-guanine dinucleotide biosynthesis protein B (MobB)" evidence="1">
    <location>
        <begin position="9"/>
        <end position="141"/>
    </location>
</feature>
<protein>
    <submittedName>
        <fullName evidence="2">Molybdopterin-guanine dinucleotide biosynthesis adapter protein</fullName>
    </submittedName>
</protein>
<dbReference type="Pfam" id="PF03205">
    <property type="entry name" value="MobB"/>
    <property type="match status" value="1"/>
</dbReference>
<accession>A0A1X9M8Z0</accession>
<dbReference type="Gene3D" id="3.40.50.300">
    <property type="entry name" value="P-loop containing nucleotide triphosphate hydrolases"/>
    <property type="match status" value="1"/>
</dbReference>
<dbReference type="PANTHER" id="PTHR40072:SF1">
    <property type="entry name" value="MOLYBDOPTERIN-GUANINE DINUCLEOTIDE BIOSYNTHESIS ADAPTER PROTEIN"/>
    <property type="match status" value="1"/>
</dbReference>
<proteinExistence type="predicted"/>
<dbReference type="InterPro" id="IPR027417">
    <property type="entry name" value="P-loop_NTPase"/>
</dbReference>
<dbReference type="PANTHER" id="PTHR40072">
    <property type="entry name" value="MOLYBDOPTERIN-GUANINE DINUCLEOTIDE BIOSYNTHESIS ADAPTER PROTEIN-RELATED"/>
    <property type="match status" value="1"/>
</dbReference>
<dbReference type="RefSeq" id="WP_066156120.1">
    <property type="nucleotide sequence ID" value="NZ_CP020814.1"/>
</dbReference>
<keyword evidence="3" id="KW-1185">Reference proteome</keyword>
<dbReference type="Proteomes" id="UP000193006">
    <property type="component" value="Chromosome"/>
</dbReference>
<dbReference type="GO" id="GO:0006777">
    <property type="term" value="P:Mo-molybdopterin cofactor biosynthetic process"/>
    <property type="evidence" value="ECO:0007669"/>
    <property type="project" value="InterPro"/>
</dbReference>
<dbReference type="CDD" id="cd03116">
    <property type="entry name" value="MobB"/>
    <property type="match status" value="1"/>
</dbReference>
<evidence type="ECO:0000313" key="3">
    <source>
        <dbReference type="Proteomes" id="UP000193006"/>
    </source>
</evidence>
<dbReference type="STRING" id="199441.BkAM31D_04010"/>
<name>A0A1X9M8Z0_9BACI</name>
<dbReference type="KEGG" id="bkw:BkAM31D_04010"/>
<dbReference type="InterPro" id="IPR052539">
    <property type="entry name" value="MGD_biosynthesis_adapter"/>
</dbReference>
<dbReference type="SUPFAM" id="SSF52540">
    <property type="entry name" value="P-loop containing nucleoside triphosphate hydrolases"/>
    <property type="match status" value="1"/>
</dbReference>
<organism evidence="2 3">
    <name type="scientific">Halalkalibacter krulwichiae</name>
    <dbReference type="NCBI Taxonomy" id="199441"/>
    <lineage>
        <taxon>Bacteria</taxon>
        <taxon>Bacillati</taxon>
        <taxon>Bacillota</taxon>
        <taxon>Bacilli</taxon>
        <taxon>Bacillales</taxon>
        <taxon>Bacillaceae</taxon>
        <taxon>Halalkalibacter</taxon>
    </lineage>
</organism>
<dbReference type="AlphaFoldDB" id="A0A1X9M8Z0"/>
<dbReference type="InterPro" id="IPR004435">
    <property type="entry name" value="MobB_dom"/>
</dbReference>
<dbReference type="GO" id="GO:0005525">
    <property type="term" value="F:GTP binding"/>
    <property type="evidence" value="ECO:0007669"/>
    <property type="project" value="InterPro"/>
</dbReference>
<dbReference type="NCBIfam" id="TIGR00176">
    <property type="entry name" value="mobB"/>
    <property type="match status" value="1"/>
</dbReference>